<reference evidence="1 2" key="1">
    <citation type="submission" date="2018-06" db="EMBL/GenBank/DDBJ databases">
        <title>Genome Sequence of the Brown Rot Fungal Pathogen Monilinia fructigena.</title>
        <authorList>
            <person name="Landi L."/>
            <person name="De Miccolis Angelini R.M."/>
            <person name="Pollastro S."/>
            <person name="Abate D."/>
            <person name="Faretra F."/>
            <person name="Romanazzi G."/>
        </authorList>
    </citation>
    <scope>NUCLEOTIDE SEQUENCE [LARGE SCALE GENOMIC DNA]</scope>
    <source>
        <strain evidence="1 2">Mfrg269</strain>
    </source>
</reference>
<keyword evidence="2" id="KW-1185">Reference proteome</keyword>
<dbReference type="AlphaFoldDB" id="A0A395IRQ9"/>
<dbReference type="OrthoDB" id="3503103at2759"/>
<comment type="caution">
    <text evidence="1">The sequence shown here is derived from an EMBL/GenBank/DDBJ whole genome shotgun (WGS) entry which is preliminary data.</text>
</comment>
<organism evidence="1 2">
    <name type="scientific">Monilinia fructigena</name>
    <dbReference type="NCBI Taxonomy" id="38457"/>
    <lineage>
        <taxon>Eukaryota</taxon>
        <taxon>Fungi</taxon>
        <taxon>Dikarya</taxon>
        <taxon>Ascomycota</taxon>
        <taxon>Pezizomycotina</taxon>
        <taxon>Leotiomycetes</taxon>
        <taxon>Helotiales</taxon>
        <taxon>Sclerotiniaceae</taxon>
        <taxon>Monilinia</taxon>
    </lineage>
</organism>
<evidence type="ECO:0000313" key="1">
    <source>
        <dbReference type="EMBL" id="RAL62990.1"/>
    </source>
</evidence>
<accession>A0A395IRQ9</accession>
<name>A0A395IRQ9_9HELO</name>
<protein>
    <submittedName>
        <fullName evidence="1">Uncharacterized protein</fullName>
    </submittedName>
</protein>
<sequence length="160" mass="18710">MGLEAQFGDLSRRHYTLEYNHMVVEENYQIAELNTKIFMDAYEMVKDREIQQASYTPYFISNNYGGLKITTEELATVQIVEDKEEIAEMEDYLNGITKKCDIPVESMEEITEYLRLTDDEIEILMEEYAYELTKERGHSASCQPLGPITHSPFILTWEEI</sequence>
<dbReference type="Proteomes" id="UP000249056">
    <property type="component" value="Unassembled WGS sequence"/>
</dbReference>
<dbReference type="EMBL" id="QKRW01000021">
    <property type="protein sequence ID" value="RAL62990.1"/>
    <property type="molecule type" value="Genomic_DNA"/>
</dbReference>
<evidence type="ECO:0000313" key="2">
    <source>
        <dbReference type="Proteomes" id="UP000249056"/>
    </source>
</evidence>
<proteinExistence type="predicted"/>
<gene>
    <name evidence="1" type="ORF">DID88_004077</name>
</gene>